<feature type="transmembrane region" description="Helical" evidence="2">
    <location>
        <begin position="78"/>
        <end position="96"/>
    </location>
</feature>
<evidence type="ECO:0000313" key="3">
    <source>
        <dbReference type="EMBL" id="SFZ76182.1"/>
    </source>
</evidence>
<feature type="transmembrane region" description="Helical" evidence="2">
    <location>
        <begin position="44"/>
        <end position="66"/>
    </location>
</feature>
<reference evidence="3 4" key="1">
    <citation type="submission" date="2016-11" db="EMBL/GenBank/DDBJ databases">
        <authorList>
            <person name="Jaros S."/>
            <person name="Januszkiewicz K."/>
            <person name="Wedrychowicz H."/>
        </authorList>
    </citation>
    <scope>NUCLEOTIDE SEQUENCE [LARGE SCALE GENOMIC DNA]</scope>
    <source>
        <strain evidence="3 4">DSM 18899</strain>
    </source>
</reference>
<feature type="transmembrane region" description="Helical" evidence="2">
    <location>
        <begin position="254"/>
        <end position="280"/>
    </location>
</feature>
<evidence type="ECO:0000256" key="1">
    <source>
        <dbReference type="SAM" id="MobiDB-lite"/>
    </source>
</evidence>
<feature type="region of interest" description="Disordered" evidence="1">
    <location>
        <begin position="1"/>
        <end position="24"/>
    </location>
</feature>
<dbReference type="AlphaFoldDB" id="A0A1K2HHF2"/>
<protein>
    <submittedName>
        <fullName evidence="3">Uncharacterized protein</fullName>
    </submittedName>
</protein>
<organism evidence="3 4">
    <name type="scientific">Chitinimonas taiwanensis DSM 18899</name>
    <dbReference type="NCBI Taxonomy" id="1121279"/>
    <lineage>
        <taxon>Bacteria</taxon>
        <taxon>Pseudomonadati</taxon>
        <taxon>Pseudomonadota</taxon>
        <taxon>Betaproteobacteria</taxon>
        <taxon>Neisseriales</taxon>
        <taxon>Chitinibacteraceae</taxon>
        <taxon>Chitinimonas</taxon>
    </lineage>
</organism>
<proteinExistence type="predicted"/>
<evidence type="ECO:0000313" key="4">
    <source>
        <dbReference type="Proteomes" id="UP000186513"/>
    </source>
</evidence>
<sequence length="298" mass="33372">MENQSKGSRTKAALPPPERGQDRPLTPLEKRYIRLQSRIASLENWVLAAFSLLILVTGLVMVWAVIYEASRRGPEAWVIPFVLLFLGVGVLGALLLKGFLSRRCRPEQSAHSLDGVLKEEIFHSVHPKTGARSKHYRYKIGDVTMIWPPGARAIYQPFVDQHIQLTVVYVNKTKPVQWFGEKSALFESSRDAVVLAFKDLINIQGLLTRYGSNYFERYFLKQSAMGAVIFASILGALYYVFLGQDFYQFEGKEIGLAILGVIIGLAVIFGLASVAIKYAVGVLKLKIDLKSHEEKLKG</sequence>
<feature type="transmembrane region" description="Helical" evidence="2">
    <location>
        <begin position="224"/>
        <end position="242"/>
    </location>
</feature>
<dbReference type="EMBL" id="FPKR01000006">
    <property type="protein sequence ID" value="SFZ76182.1"/>
    <property type="molecule type" value="Genomic_DNA"/>
</dbReference>
<keyword evidence="2" id="KW-0472">Membrane</keyword>
<name>A0A1K2HHF2_9NEIS</name>
<keyword evidence="2" id="KW-1133">Transmembrane helix</keyword>
<keyword evidence="4" id="KW-1185">Reference proteome</keyword>
<dbReference type="Proteomes" id="UP000186513">
    <property type="component" value="Unassembled WGS sequence"/>
</dbReference>
<evidence type="ECO:0000256" key="2">
    <source>
        <dbReference type="SAM" id="Phobius"/>
    </source>
</evidence>
<accession>A0A1K2HHF2</accession>
<keyword evidence="2" id="KW-0812">Transmembrane</keyword>
<gene>
    <name evidence="3" type="ORF">SAMN02745887_01908</name>
</gene>